<feature type="compositionally biased region" description="Basic and acidic residues" evidence="1">
    <location>
        <begin position="94"/>
        <end position="138"/>
    </location>
</feature>
<name>A0A2T2NWX3_CORCC</name>
<reference evidence="2 3" key="1">
    <citation type="journal article" date="2018" name="Front. Microbiol.">
        <title>Genome-Wide Analysis of Corynespora cassiicola Leaf Fall Disease Putative Effectors.</title>
        <authorList>
            <person name="Lopez D."/>
            <person name="Ribeiro S."/>
            <person name="Label P."/>
            <person name="Fumanal B."/>
            <person name="Venisse J.S."/>
            <person name="Kohler A."/>
            <person name="de Oliveira R.R."/>
            <person name="Labutti K."/>
            <person name="Lipzen A."/>
            <person name="Lail K."/>
            <person name="Bauer D."/>
            <person name="Ohm R.A."/>
            <person name="Barry K.W."/>
            <person name="Spatafora J."/>
            <person name="Grigoriev I.V."/>
            <person name="Martin F.M."/>
            <person name="Pujade-Renaud V."/>
        </authorList>
    </citation>
    <scope>NUCLEOTIDE SEQUENCE [LARGE SCALE GENOMIC DNA]</scope>
    <source>
        <strain evidence="2 3">Philippines</strain>
    </source>
</reference>
<evidence type="ECO:0000256" key="1">
    <source>
        <dbReference type="SAM" id="MobiDB-lite"/>
    </source>
</evidence>
<dbReference type="PANTHER" id="PTHR34693:SF3">
    <property type="match status" value="1"/>
</dbReference>
<dbReference type="Proteomes" id="UP000240883">
    <property type="component" value="Unassembled WGS sequence"/>
</dbReference>
<gene>
    <name evidence="2" type="ORF">BS50DRAFT_570987</name>
</gene>
<evidence type="ECO:0000313" key="3">
    <source>
        <dbReference type="Proteomes" id="UP000240883"/>
    </source>
</evidence>
<dbReference type="InterPro" id="IPR053203">
    <property type="entry name" value="Cisplatin_resist-associated"/>
</dbReference>
<feature type="region of interest" description="Disordered" evidence="1">
    <location>
        <begin position="1"/>
        <end position="138"/>
    </location>
</feature>
<sequence length="138" mass="14556">MSDAPIHSTGRGGAGNIGPDSNVYTDGGIVREGIQGESADGNFSTGRGGAGNLGKSPRVGPVDEGRRSTDFIPETALRDPQDNYHTGRGGSGNVHKEKHDGHSHSPDRKGFGDKIKHALHLDKDKKHEPSPLGNETKE</sequence>
<protein>
    <submittedName>
        <fullName evidence="2">Uncharacterized protein</fullName>
    </submittedName>
</protein>
<accession>A0A2T2NWX3</accession>
<dbReference type="AlphaFoldDB" id="A0A2T2NWX3"/>
<dbReference type="InterPro" id="IPR022024">
    <property type="entry name" value="DUF3602"/>
</dbReference>
<dbReference type="EMBL" id="KZ678132">
    <property type="protein sequence ID" value="PSN69588.1"/>
    <property type="molecule type" value="Genomic_DNA"/>
</dbReference>
<proteinExistence type="predicted"/>
<dbReference type="PANTHER" id="PTHR34693">
    <property type="entry name" value="PROTEIN PAR32"/>
    <property type="match status" value="1"/>
</dbReference>
<keyword evidence="3" id="KW-1185">Reference proteome</keyword>
<dbReference type="OrthoDB" id="2537432at2759"/>
<dbReference type="Pfam" id="PF12223">
    <property type="entry name" value="DUF3602"/>
    <property type="match status" value="1"/>
</dbReference>
<organism evidence="2 3">
    <name type="scientific">Corynespora cassiicola Philippines</name>
    <dbReference type="NCBI Taxonomy" id="1448308"/>
    <lineage>
        <taxon>Eukaryota</taxon>
        <taxon>Fungi</taxon>
        <taxon>Dikarya</taxon>
        <taxon>Ascomycota</taxon>
        <taxon>Pezizomycotina</taxon>
        <taxon>Dothideomycetes</taxon>
        <taxon>Pleosporomycetidae</taxon>
        <taxon>Pleosporales</taxon>
        <taxon>Corynesporascaceae</taxon>
        <taxon>Corynespora</taxon>
    </lineage>
</organism>
<evidence type="ECO:0000313" key="2">
    <source>
        <dbReference type="EMBL" id="PSN69588.1"/>
    </source>
</evidence>